<evidence type="ECO:0000259" key="8">
    <source>
        <dbReference type="PROSITE" id="PS50021"/>
    </source>
</evidence>
<feature type="region of interest" description="Disordered" evidence="7">
    <location>
        <begin position="823"/>
        <end position="845"/>
    </location>
</feature>
<gene>
    <name evidence="11" type="primary">LOC115211107</name>
</gene>
<keyword evidence="4" id="KW-0175">Coiled coil</keyword>
<feature type="compositionally biased region" description="Basic and acidic residues" evidence="7">
    <location>
        <begin position="1555"/>
        <end position="1595"/>
    </location>
</feature>
<feature type="compositionally biased region" description="Polar residues" evidence="7">
    <location>
        <begin position="520"/>
        <end position="551"/>
    </location>
</feature>
<feature type="region of interest" description="Disordered" evidence="7">
    <location>
        <begin position="693"/>
        <end position="750"/>
    </location>
</feature>
<dbReference type="GO" id="GO:0030507">
    <property type="term" value="F:spectrin binding"/>
    <property type="evidence" value="ECO:0007669"/>
    <property type="project" value="InterPro"/>
</dbReference>
<feature type="region of interest" description="Disordered" evidence="7">
    <location>
        <begin position="312"/>
        <end position="334"/>
    </location>
</feature>
<comment type="similarity">
    <text evidence="6">Belongs to the CAMSAP1 family.</text>
</comment>
<feature type="compositionally biased region" description="Low complexity" evidence="7">
    <location>
        <begin position="1353"/>
        <end position="1372"/>
    </location>
</feature>
<dbReference type="PANTHER" id="PTHR21595">
    <property type="entry name" value="PATRONIN"/>
    <property type="match status" value="1"/>
</dbReference>
<dbReference type="InterPro" id="IPR014797">
    <property type="entry name" value="CKK_CAMSAP"/>
</dbReference>
<feature type="region of interest" description="Disordered" evidence="7">
    <location>
        <begin position="1548"/>
        <end position="1687"/>
    </location>
</feature>
<feature type="region of interest" description="Disordered" evidence="7">
    <location>
        <begin position="443"/>
        <end position="583"/>
    </location>
</feature>
<evidence type="ECO:0000256" key="4">
    <source>
        <dbReference type="ARBA" id="ARBA00023054"/>
    </source>
</evidence>
<protein>
    <submittedName>
        <fullName evidence="11">Calmodulin-regulated spectrin-associated protein 2 isoform X1</fullName>
    </submittedName>
</protein>
<evidence type="ECO:0000256" key="1">
    <source>
        <dbReference type="ARBA" id="ARBA00004245"/>
    </source>
</evidence>
<feature type="compositionally biased region" description="Basic and acidic residues" evidence="7">
    <location>
        <begin position="1615"/>
        <end position="1626"/>
    </location>
</feature>
<comment type="subcellular location">
    <subcellularLocation>
        <location evidence="1">Cytoplasm</location>
        <location evidence="1">Cytoskeleton</location>
    </subcellularLocation>
</comment>
<feature type="region of interest" description="Disordered" evidence="7">
    <location>
        <begin position="602"/>
        <end position="634"/>
    </location>
</feature>
<feature type="compositionally biased region" description="Basic and acidic residues" evidence="7">
    <location>
        <begin position="459"/>
        <end position="478"/>
    </location>
</feature>
<keyword evidence="3 6" id="KW-0493">Microtubule</keyword>
<feature type="compositionally biased region" description="Low complexity" evidence="7">
    <location>
        <begin position="1426"/>
        <end position="1446"/>
    </location>
</feature>
<feature type="compositionally biased region" description="Pro residues" evidence="7">
    <location>
        <begin position="1496"/>
        <end position="1514"/>
    </location>
</feature>
<dbReference type="GO" id="GO:0005516">
    <property type="term" value="F:calmodulin binding"/>
    <property type="evidence" value="ECO:0007669"/>
    <property type="project" value="InterPro"/>
</dbReference>
<feature type="compositionally biased region" description="Polar residues" evidence="7">
    <location>
        <begin position="879"/>
        <end position="890"/>
    </location>
</feature>
<evidence type="ECO:0000256" key="7">
    <source>
        <dbReference type="SAM" id="MobiDB-lite"/>
    </source>
</evidence>
<feature type="region of interest" description="Disordered" evidence="7">
    <location>
        <begin position="859"/>
        <end position="895"/>
    </location>
</feature>
<feature type="domain" description="Calponin-homology (CH)" evidence="8">
    <location>
        <begin position="175"/>
        <end position="311"/>
    </location>
</feature>
<feature type="compositionally biased region" description="Basic and acidic residues" evidence="7">
    <location>
        <begin position="703"/>
        <end position="717"/>
    </location>
</feature>
<reference evidence="11" key="1">
    <citation type="submission" date="2025-08" db="UniProtKB">
        <authorList>
            <consortium name="RefSeq"/>
        </authorList>
    </citation>
    <scope>IDENTIFICATION</scope>
</reference>
<keyword evidence="5" id="KW-0206">Cytoskeleton</keyword>
<feature type="compositionally biased region" description="Polar residues" evidence="7">
    <location>
        <begin position="1373"/>
        <end position="1389"/>
    </location>
</feature>
<dbReference type="GO" id="GO:0031175">
    <property type="term" value="P:neuron projection development"/>
    <property type="evidence" value="ECO:0007669"/>
    <property type="project" value="InterPro"/>
</dbReference>
<evidence type="ECO:0000313" key="10">
    <source>
        <dbReference type="Proteomes" id="UP000515154"/>
    </source>
</evidence>
<dbReference type="GO" id="GO:0007026">
    <property type="term" value="P:negative regulation of microtubule depolymerization"/>
    <property type="evidence" value="ECO:0007669"/>
    <property type="project" value="TreeGrafter"/>
</dbReference>
<dbReference type="RefSeq" id="XP_036358244.1">
    <property type="nucleotide sequence ID" value="XM_036502351.1"/>
</dbReference>
<feature type="domain" description="CKK" evidence="9">
    <location>
        <begin position="1798"/>
        <end position="1933"/>
    </location>
</feature>
<evidence type="ECO:0000256" key="6">
    <source>
        <dbReference type="PROSITE-ProRule" id="PRU00841"/>
    </source>
</evidence>
<dbReference type="FunFam" id="3.10.20.360:FF:000002">
    <property type="entry name" value="Patronin, isoform M"/>
    <property type="match status" value="1"/>
</dbReference>
<dbReference type="KEGG" id="osn:115211107"/>
<dbReference type="Proteomes" id="UP000515154">
    <property type="component" value="Linkage group LG4"/>
</dbReference>
<dbReference type="Pfam" id="PF25532">
    <property type="entry name" value="CH_CAMSAP2_N"/>
    <property type="match status" value="1"/>
</dbReference>
<feature type="compositionally biased region" description="Basic and acidic residues" evidence="7">
    <location>
        <begin position="1470"/>
        <end position="1480"/>
    </location>
</feature>
<dbReference type="Pfam" id="PF17095">
    <property type="entry name" value="CAMSAP_CC1"/>
    <property type="match status" value="1"/>
</dbReference>
<dbReference type="GO" id="GO:0036449">
    <property type="term" value="C:microtubule minus-end"/>
    <property type="evidence" value="ECO:0007669"/>
    <property type="project" value="TreeGrafter"/>
</dbReference>
<feature type="region of interest" description="Disordered" evidence="7">
    <location>
        <begin position="1040"/>
        <end position="1081"/>
    </location>
</feature>
<accession>A0A7E6ESD0</accession>
<feature type="compositionally biased region" description="Polar residues" evidence="7">
    <location>
        <begin position="863"/>
        <end position="873"/>
    </location>
</feature>
<evidence type="ECO:0000313" key="11">
    <source>
        <dbReference type="RefSeq" id="XP_036358244.1"/>
    </source>
</evidence>
<evidence type="ECO:0000256" key="3">
    <source>
        <dbReference type="ARBA" id="ARBA00022701"/>
    </source>
</evidence>
<dbReference type="InterPro" id="IPR031372">
    <property type="entry name" value="CAMSAP_CC1"/>
</dbReference>
<dbReference type="InterPro" id="IPR038209">
    <property type="entry name" value="CKK_dom_sf"/>
</dbReference>
<feature type="region of interest" description="Disordered" evidence="7">
    <location>
        <begin position="1315"/>
        <end position="1334"/>
    </location>
</feature>
<dbReference type="Gene3D" id="3.10.20.360">
    <property type="entry name" value="CKK domain"/>
    <property type="match status" value="1"/>
</dbReference>
<dbReference type="PROSITE" id="PS51508">
    <property type="entry name" value="CKK"/>
    <property type="match status" value="1"/>
</dbReference>
<dbReference type="PANTHER" id="PTHR21595:SF0">
    <property type="entry name" value="PATRONIN"/>
    <property type="match status" value="1"/>
</dbReference>
<proteinExistence type="inferred from homology"/>
<feature type="compositionally biased region" description="Low complexity" evidence="7">
    <location>
        <begin position="1781"/>
        <end position="1792"/>
    </location>
</feature>
<dbReference type="InterPro" id="IPR001715">
    <property type="entry name" value="CH_dom"/>
</dbReference>
<dbReference type="InterPro" id="IPR058042">
    <property type="entry name" value="CAMSAP_N"/>
</dbReference>
<dbReference type="GO" id="GO:0031122">
    <property type="term" value="P:cytoplasmic microtubule organization"/>
    <property type="evidence" value="ECO:0007669"/>
    <property type="project" value="TreeGrafter"/>
</dbReference>
<feature type="compositionally biased region" description="Basic and acidic residues" evidence="7">
    <location>
        <begin position="1057"/>
        <end position="1073"/>
    </location>
</feature>
<comment type="domain">
    <text evidence="6">The CKK domain binds microtubules.</text>
</comment>
<evidence type="ECO:0000256" key="2">
    <source>
        <dbReference type="ARBA" id="ARBA00022490"/>
    </source>
</evidence>
<dbReference type="InterPro" id="IPR032940">
    <property type="entry name" value="CAMSAP"/>
</dbReference>
<dbReference type="Pfam" id="PF11971">
    <property type="entry name" value="CAMSAP_CH"/>
    <property type="match status" value="1"/>
</dbReference>
<feature type="compositionally biased region" description="Low complexity" evidence="7">
    <location>
        <begin position="1390"/>
        <end position="1404"/>
    </location>
</feature>
<dbReference type="InterPro" id="IPR022613">
    <property type="entry name" value="CH_CAMSAP_2"/>
</dbReference>
<dbReference type="SUPFAM" id="SSF50346">
    <property type="entry name" value="PRC-barrel domain"/>
    <property type="match status" value="1"/>
</dbReference>
<name>A0A7E6ESD0_9MOLL</name>
<feature type="region of interest" description="Disordered" evidence="7">
    <location>
        <begin position="1353"/>
        <end position="1520"/>
    </location>
</feature>
<feature type="compositionally biased region" description="Polar residues" evidence="7">
    <location>
        <begin position="719"/>
        <end position="750"/>
    </location>
</feature>
<dbReference type="PROSITE" id="PS50021">
    <property type="entry name" value="CH"/>
    <property type="match status" value="1"/>
</dbReference>
<feature type="region of interest" description="Disordered" evidence="7">
    <location>
        <begin position="1756"/>
        <end position="1792"/>
    </location>
</feature>
<dbReference type="InterPro" id="IPR011033">
    <property type="entry name" value="PRC_barrel-like_sf"/>
</dbReference>
<dbReference type="Pfam" id="PF08683">
    <property type="entry name" value="CAMSAP_CKK"/>
    <property type="match status" value="1"/>
</dbReference>
<feature type="compositionally biased region" description="Basic and acidic residues" evidence="7">
    <location>
        <begin position="612"/>
        <end position="634"/>
    </location>
</feature>
<sequence length="1933" mass="215005">MEAGDTEGSTLEESDIIEIIPTEDYDIGKAKLRLSLSWILAKAYADCIPHDFLDLFYENAQGLCLLKPQLVLKLSSGEIYILACNNIFPEYTGSLNSFSSILQTLSRKGFYISDYEGQVITESVLLQTSPFKVKAHLSFLDVLMKAYVNTLVSIDHIVHSLCCFTNLDVSQHILSTVEDALLLWVNQVCLYVQQLLHKESQSHHDALSGQKFCDPTIPVLNGLSNIGDGCSLAVLISFYCSDSLRLQDIVIKKSPSIADCLFNLRLIKNFCDRYLSTPKCFHFTYEDLLYCNEFITLNVYVYLAELFNKFENPSSSSSTNLQTENKNGVSNERRYSQQSVANVPISNVTKKSFQTYDVSSISQDTSNSISAPLTREPLLSKRYSQKDVEEPHYTIPGRASKVRSHPSWQDQLDCSPALLAYSNADGVGNMAYNPKPDVDNWVASQGPSSDPLLPARLKPAKEKNFNHSKEAERGDQHNIKMSSPCRGGSHGKQTSRILEEPMILDPTDQYGGDISREESSLQQLFKRSSMPTEQSATFPRSRHSSGASNPDDSLRQFGVDQSFTLPDRPSSVNSARQEGLPVVPLTQTDEIELRRCFSREGSIASNRSSGDFSDHESQKIHRDHKAKESKDPKDTFILTDSMKLKDPLMKPLFNSGPIMEEILDKSKTTNFAQIKKMRDMSGPLTSLVYMQRGQEPDSPSKVPLKDPFQKKDEEKSNKAHQITWQQNSRRSHVTTPESPSEGQHSQSDQVNIRMKLEERRKQIEQKKFDLERQQTKIRHQVGKEAFLHMVASQSSAGIDKNGQVSGGIPANIRRYMRQNSSGENITGEDSSHFVSQRPSHKPFSREEIQRTIENARKKWLNESAGTKTNANDSYESEVNEQSVRQASSSPLHEPFRREPVRHEAVPIRQEPVRHEAVPIRQEPMRHEAVPMRQEPVRHEAVPIRQEPVRHEAVPIRQEPVRHEAVPLRHEALPIRHEALPIRHEALPIRHEALPIRQEAHQRDAVHHESFPVRPDTVHHDPISLRQDSIAHEAAVVRPQPVVAVQPGIRDSSSNRASPDRRQDPTNSAEREENYGNYNNSLDRLNRSLTDLQGEIMKLSLQQQQQLKSQTLDKSHPKPHGALPNVSTAGIVPTQHGELHLQCQIPFSAAPGGHMAGSSEQPPSYIALGQYPPHMDTTGHFNPSCVVQQPGYATPPLIPPVYHTPTSYQPHFPQASPYQPTYPGQQFMLHSPTPPTQPYMSPVMSPYPTPPPHSVGIAHHLPNTYTTSVGQPIPTATPYSGLPGHPKPELAGVHPSMANAVITSAAGGAFSLHGNQTRTQEEPLPSGYAPHPHAASSSGYVPYLNSSNNINTSSNITNNVNTNNTVTSSGVTSWHSPSGSPSRQSLKSNQSSHHGSPSSSISSSPPHRPSKQPPPPTTSSADVPSQSEEAPTATAETDTSEEPTSSANEGFFVSFGNEQPRRPKPKLTKREKKEEKKDEKLPVPPVSKETAEAATPPKLPSPSKPLPPPTAPPPVVEEEDVPAAPAVAFVLEEPEECLDEDEMAVRRKRMLKQQQKRREEQELRRQQKEEAFAKKRAQEMLKKEEIAQRKEQEKARRQMILQQYKERKRKEEDDEKNPPTDRYERPARNPKPRPKSMIVRSSKPPEVGEDDASSIHSTSSQEDIAGRGFSSPTSSNSNSKSGPLLSTSWPAGPSQLEVIKMGLQHGICCCKGISLSSPAPARVSMNLLANQGNSGRTNFGRRPPSPVMMSLFTQQNHSGRYGTGRRPPSPDLYRFGRKSGKSTESSSDAGSTAGSDYTGPKLFVKPSSKSNRHIIINAISHCCLAGCVNLDLKNKVLEEIAKSDAKHFVILFRDTGCAFRSLYAYYPEREEAVKIHGIGPKLVTSKNIEKYYKYNSGGKSFAEVTSTKHLSVSIDAIVINGSLWKSSRTPTGRR</sequence>
<dbReference type="SMART" id="SM01051">
    <property type="entry name" value="CAMSAP_CKK"/>
    <property type="match status" value="1"/>
</dbReference>
<dbReference type="GO" id="GO:0051011">
    <property type="term" value="F:microtubule minus-end binding"/>
    <property type="evidence" value="ECO:0007669"/>
    <property type="project" value="TreeGrafter"/>
</dbReference>
<organism evidence="10 11">
    <name type="scientific">Octopus sinensis</name>
    <name type="common">East Asian common octopus</name>
    <dbReference type="NCBI Taxonomy" id="2607531"/>
    <lineage>
        <taxon>Eukaryota</taxon>
        <taxon>Metazoa</taxon>
        <taxon>Spiralia</taxon>
        <taxon>Lophotrochozoa</taxon>
        <taxon>Mollusca</taxon>
        <taxon>Cephalopoda</taxon>
        <taxon>Coleoidea</taxon>
        <taxon>Octopodiformes</taxon>
        <taxon>Octopoda</taxon>
        <taxon>Incirrata</taxon>
        <taxon>Octopodidae</taxon>
        <taxon>Octopus</taxon>
    </lineage>
</organism>
<dbReference type="SUPFAM" id="SSF47576">
    <property type="entry name" value="Calponin-homology domain, CH-domain"/>
    <property type="match status" value="1"/>
</dbReference>
<keyword evidence="2" id="KW-0963">Cytoplasm</keyword>
<dbReference type="InterPro" id="IPR036872">
    <property type="entry name" value="CH_dom_sf"/>
</dbReference>
<feature type="compositionally biased region" description="Polar residues" evidence="7">
    <location>
        <begin position="823"/>
        <end position="837"/>
    </location>
</feature>
<feature type="compositionally biased region" description="Low complexity" evidence="7">
    <location>
        <begin position="1669"/>
        <end position="1685"/>
    </location>
</feature>
<feature type="compositionally biased region" description="Polar residues" evidence="7">
    <location>
        <begin position="559"/>
        <end position="576"/>
    </location>
</feature>
<keyword evidence="10" id="KW-1185">Reference proteome</keyword>
<evidence type="ECO:0000256" key="5">
    <source>
        <dbReference type="ARBA" id="ARBA00023212"/>
    </source>
</evidence>
<evidence type="ECO:0000259" key="9">
    <source>
        <dbReference type="PROSITE" id="PS51508"/>
    </source>
</evidence>